<proteinExistence type="predicted"/>
<feature type="compositionally biased region" description="Low complexity" evidence="1">
    <location>
        <begin position="117"/>
        <end position="144"/>
    </location>
</feature>
<reference evidence="2" key="1">
    <citation type="submission" date="2017-07" db="EMBL/GenBank/DDBJ databases">
        <authorList>
            <person name="Mikheyev A."/>
            <person name="Grau M."/>
        </authorList>
    </citation>
    <scope>NUCLEOTIDE SEQUENCE</scope>
    <source>
        <tissue evidence="2">Venom_gland</tissue>
    </source>
</reference>
<dbReference type="EMBL" id="IACK01116879">
    <property type="protein sequence ID" value="LAA85677.1"/>
    <property type="molecule type" value="Transcribed_RNA"/>
</dbReference>
<protein>
    <recommendedName>
        <fullName evidence="3">Neuron navigator 2</fullName>
    </recommendedName>
</protein>
<feature type="compositionally biased region" description="Low complexity" evidence="1">
    <location>
        <begin position="60"/>
        <end position="69"/>
    </location>
</feature>
<sequence length="242" mass="25429">MKEELKEEQVPPAVNEMPKKSSKIASFIPKGGKLNSAKKEAAAPSHSGIPKPGMKNTTGKSSSAPSSSTKESERSRSAKPASSLSHPKAQLDCKNSSSTSSLASTDGRGMGGWSALSSSSSSHAVNGPTNSTTQTTGSNTVSVQLPHPQQQYSHPNTATVAPFMYRSQTDNEGNITAESGTGGGSTNMESAPCTKTGQPILEDLSAEDPETRRLRTVKNIADLRQNLEETMSSLRGTQVSHR</sequence>
<evidence type="ECO:0000256" key="1">
    <source>
        <dbReference type="SAM" id="MobiDB-lite"/>
    </source>
</evidence>
<feature type="compositionally biased region" description="Polar residues" evidence="1">
    <location>
        <begin position="186"/>
        <end position="197"/>
    </location>
</feature>
<organism evidence="2">
    <name type="scientific">Micrurus lemniscatus lemniscatus</name>
    <dbReference type="NCBI Taxonomy" id="129467"/>
    <lineage>
        <taxon>Eukaryota</taxon>
        <taxon>Metazoa</taxon>
        <taxon>Chordata</taxon>
        <taxon>Craniata</taxon>
        <taxon>Vertebrata</taxon>
        <taxon>Euteleostomi</taxon>
        <taxon>Lepidosauria</taxon>
        <taxon>Squamata</taxon>
        <taxon>Bifurcata</taxon>
        <taxon>Unidentata</taxon>
        <taxon>Episquamata</taxon>
        <taxon>Toxicofera</taxon>
        <taxon>Serpentes</taxon>
        <taxon>Colubroidea</taxon>
        <taxon>Elapidae</taxon>
        <taxon>Elapinae</taxon>
        <taxon>Micrurus</taxon>
    </lineage>
</organism>
<dbReference type="AlphaFoldDB" id="A0A2D4INB4"/>
<dbReference type="InterPro" id="IPR039041">
    <property type="entry name" value="Nav/unc-53"/>
</dbReference>
<name>A0A2D4INB4_MICLE</name>
<reference evidence="2" key="2">
    <citation type="submission" date="2017-11" db="EMBL/GenBank/DDBJ databases">
        <title>Coralsnake Venomics: Analyses of Venom Gland Transcriptomes and Proteomes of Six Brazilian Taxa.</title>
        <authorList>
            <person name="Aird S.D."/>
            <person name="Jorge da Silva N."/>
            <person name="Qiu L."/>
            <person name="Villar-Briones A."/>
            <person name="Aparecida-Saddi V."/>
            <person name="Campos-Telles M.P."/>
            <person name="Grau M."/>
            <person name="Mikheyev A.S."/>
        </authorList>
    </citation>
    <scope>NUCLEOTIDE SEQUENCE</scope>
    <source>
        <tissue evidence="2">Venom_gland</tissue>
    </source>
</reference>
<dbReference type="PANTHER" id="PTHR12784">
    <property type="entry name" value="STEERIN"/>
    <property type="match status" value="1"/>
</dbReference>
<dbReference type="GO" id="GO:0022008">
    <property type="term" value="P:neurogenesis"/>
    <property type="evidence" value="ECO:0007669"/>
    <property type="project" value="InterPro"/>
</dbReference>
<evidence type="ECO:0008006" key="3">
    <source>
        <dbReference type="Google" id="ProtNLM"/>
    </source>
</evidence>
<feature type="region of interest" description="Disordered" evidence="1">
    <location>
        <begin position="1"/>
        <end position="155"/>
    </location>
</feature>
<feature type="compositionally biased region" description="Low complexity" evidence="1">
    <location>
        <begin position="96"/>
        <end position="105"/>
    </location>
</feature>
<feature type="region of interest" description="Disordered" evidence="1">
    <location>
        <begin position="171"/>
        <end position="211"/>
    </location>
</feature>
<dbReference type="PANTHER" id="PTHR12784:SF6">
    <property type="entry name" value="NEURON NAVIGATOR 2"/>
    <property type="match status" value="1"/>
</dbReference>
<evidence type="ECO:0000313" key="2">
    <source>
        <dbReference type="EMBL" id="LAA85677.1"/>
    </source>
</evidence>
<accession>A0A2D4INB4</accession>